<protein>
    <submittedName>
        <fullName evidence="1">Uncharacterized protein</fullName>
    </submittedName>
</protein>
<comment type="caution">
    <text evidence="1">The sequence shown here is derived from an EMBL/GenBank/DDBJ whole genome shotgun (WGS) entry which is preliminary data.</text>
</comment>
<name>A0AAE1PHK1_9EUCA</name>
<keyword evidence="2" id="KW-1185">Reference proteome</keyword>
<gene>
    <name evidence="1" type="ORF">Pmani_020504</name>
</gene>
<organism evidence="1 2">
    <name type="scientific">Petrolisthes manimaculis</name>
    <dbReference type="NCBI Taxonomy" id="1843537"/>
    <lineage>
        <taxon>Eukaryota</taxon>
        <taxon>Metazoa</taxon>
        <taxon>Ecdysozoa</taxon>
        <taxon>Arthropoda</taxon>
        <taxon>Crustacea</taxon>
        <taxon>Multicrustacea</taxon>
        <taxon>Malacostraca</taxon>
        <taxon>Eumalacostraca</taxon>
        <taxon>Eucarida</taxon>
        <taxon>Decapoda</taxon>
        <taxon>Pleocyemata</taxon>
        <taxon>Anomura</taxon>
        <taxon>Galatheoidea</taxon>
        <taxon>Porcellanidae</taxon>
        <taxon>Petrolisthes</taxon>
    </lineage>
</organism>
<sequence>MGLLYQQPSVQVRRCSVWQQRRWWLSRSPDGEMSVNPAGVRARPRRTIVRSSPLSRKGQELPYKVKS</sequence>
<evidence type="ECO:0000313" key="2">
    <source>
        <dbReference type="Proteomes" id="UP001292094"/>
    </source>
</evidence>
<evidence type="ECO:0000313" key="1">
    <source>
        <dbReference type="EMBL" id="KAK4307766.1"/>
    </source>
</evidence>
<accession>A0AAE1PHK1</accession>
<reference evidence="1" key="1">
    <citation type="submission" date="2023-11" db="EMBL/GenBank/DDBJ databases">
        <title>Genome assemblies of two species of porcelain crab, Petrolisthes cinctipes and Petrolisthes manimaculis (Anomura: Porcellanidae).</title>
        <authorList>
            <person name="Angst P."/>
        </authorList>
    </citation>
    <scope>NUCLEOTIDE SEQUENCE</scope>
    <source>
        <strain evidence="1">PB745_02</strain>
        <tissue evidence="1">Gill</tissue>
    </source>
</reference>
<dbReference type="EMBL" id="JAWZYT010001970">
    <property type="protein sequence ID" value="KAK4307766.1"/>
    <property type="molecule type" value="Genomic_DNA"/>
</dbReference>
<dbReference type="AlphaFoldDB" id="A0AAE1PHK1"/>
<proteinExistence type="predicted"/>
<dbReference type="Proteomes" id="UP001292094">
    <property type="component" value="Unassembled WGS sequence"/>
</dbReference>